<comment type="caution">
    <text evidence="2">The sequence shown here is derived from an EMBL/GenBank/DDBJ whole genome shotgun (WGS) entry which is preliminary data.</text>
</comment>
<evidence type="ECO:0000256" key="1">
    <source>
        <dbReference type="SAM" id="MobiDB-lite"/>
    </source>
</evidence>
<reference evidence="2" key="2">
    <citation type="submission" date="2020-11" db="EMBL/GenBank/DDBJ databases">
        <authorList>
            <person name="McCartney M.A."/>
            <person name="Auch B."/>
            <person name="Kono T."/>
            <person name="Mallez S."/>
            <person name="Becker A."/>
            <person name="Gohl D.M."/>
            <person name="Silverstein K.A.T."/>
            <person name="Koren S."/>
            <person name="Bechman K.B."/>
            <person name="Herman A."/>
            <person name="Abrahante J.E."/>
            <person name="Garbe J."/>
        </authorList>
    </citation>
    <scope>NUCLEOTIDE SEQUENCE</scope>
    <source>
        <strain evidence="2">Duluth1</strain>
        <tissue evidence="2">Whole animal</tissue>
    </source>
</reference>
<proteinExistence type="predicted"/>
<protein>
    <submittedName>
        <fullName evidence="2">Uncharacterized protein</fullName>
    </submittedName>
</protein>
<gene>
    <name evidence="2" type="ORF">DPMN_142859</name>
</gene>
<dbReference type="Proteomes" id="UP000828390">
    <property type="component" value="Unassembled WGS sequence"/>
</dbReference>
<accession>A0A9D4GFA2</accession>
<feature type="region of interest" description="Disordered" evidence="1">
    <location>
        <begin position="40"/>
        <end position="60"/>
    </location>
</feature>
<feature type="compositionally biased region" description="Basic and acidic residues" evidence="1">
    <location>
        <begin position="43"/>
        <end position="60"/>
    </location>
</feature>
<dbReference type="EMBL" id="JAIWYP010000006">
    <property type="protein sequence ID" value="KAH3814363.1"/>
    <property type="molecule type" value="Genomic_DNA"/>
</dbReference>
<evidence type="ECO:0000313" key="3">
    <source>
        <dbReference type="Proteomes" id="UP000828390"/>
    </source>
</evidence>
<name>A0A9D4GFA2_DREPO</name>
<keyword evidence="3" id="KW-1185">Reference proteome</keyword>
<evidence type="ECO:0000313" key="2">
    <source>
        <dbReference type="EMBL" id="KAH3814363.1"/>
    </source>
</evidence>
<reference evidence="2" key="1">
    <citation type="journal article" date="2019" name="bioRxiv">
        <title>The Genome of the Zebra Mussel, Dreissena polymorpha: A Resource for Invasive Species Research.</title>
        <authorList>
            <person name="McCartney M.A."/>
            <person name="Auch B."/>
            <person name="Kono T."/>
            <person name="Mallez S."/>
            <person name="Zhang Y."/>
            <person name="Obille A."/>
            <person name="Becker A."/>
            <person name="Abrahante J.E."/>
            <person name="Garbe J."/>
            <person name="Badalamenti J.P."/>
            <person name="Herman A."/>
            <person name="Mangelson H."/>
            <person name="Liachko I."/>
            <person name="Sullivan S."/>
            <person name="Sone E.D."/>
            <person name="Koren S."/>
            <person name="Silverstein K.A.T."/>
            <person name="Beckman K.B."/>
            <person name="Gohl D.M."/>
        </authorList>
    </citation>
    <scope>NUCLEOTIDE SEQUENCE</scope>
    <source>
        <strain evidence="2">Duluth1</strain>
        <tissue evidence="2">Whole animal</tissue>
    </source>
</reference>
<sequence length="60" mass="7093">MTTWTYLTEVLCFIVVLDSSQQHETLKNSIKVLPEEAPVPLTEEERRKKAEDELYEKNIR</sequence>
<dbReference type="AlphaFoldDB" id="A0A9D4GFA2"/>
<organism evidence="2 3">
    <name type="scientific">Dreissena polymorpha</name>
    <name type="common">Zebra mussel</name>
    <name type="synonym">Mytilus polymorpha</name>
    <dbReference type="NCBI Taxonomy" id="45954"/>
    <lineage>
        <taxon>Eukaryota</taxon>
        <taxon>Metazoa</taxon>
        <taxon>Spiralia</taxon>
        <taxon>Lophotrochozoa</taxon>
        <taxon>Mollusca</taxon>
        <taxon>Bivalvia</taxon>
        <taxon>Autobranchia</taxon>
        <taxon>Heteroconchia</taxon>
        <taxon>Euheterodonta</taxon>
        <taxon>Imparidentia</taxon>
        <taxon>Neoheterodontei</taxon>
        <taxon>Myida</taxon>
        <taxon>Dreissenoidea</taxon>
        <taxon>Dreissenidae</taxon>
        <taxon>Dreissena</taxon>
    </lineage>
</organism>